<name>A0A4S4C0L7_9BACI</name>
<evidence type="ECO:0000313" key="3">
    <source>
        <dbReference type="Proteomes" id="UP000310334"/>
    </source>
</evidence>
<dbReference type="PANTHER" id="PTHR37808:SF1">
    <property type="entry name" value="SPORE GERMINATION PROTEIN-LIKE PROTEIN YDZR"/>
    <property type="match status" value="1"/>
</dbReference>
<dbReference type="OrthoDB" id="2382149at2"/>
<sequence length="73" mass="7828">MPAFVGPVQVNEVEANAIFKVGDTFSLSPKSSDKTTVGSGSVSTGDFIQTQNLFNITNFYDADLIDQPSILNK</sequence>
<evidence type="ECO:0000313" key="2">
    <source>
        <dbReference type="EMBL" id="THF81157.1"/>
    </source>
</evidence>
<proteinExistence type="inferred from homology"/>
<comment type="caution">
    <text evidence="2">The sequence shown here is derived from an EMBL/GenBank/DDBJ whole genome shotgun (WGS) entry which is preliminary data.</text>
</comment>
<gene>
    <name evidence="2" type="ORF">E6W99_07715</name>
</gene>
<comment type="similarity">
    <text evidence="1">Belongs to the GerPA/GerPF family.</text>
</comment>
<dbReference type="PANTHER" id="PTHR37808">
    <property type="entry name" value="SPORE GERMINATION PROTEIN-LIKE PROTEIN YDZR-RELATED"/>
    <property type="match status" value="1"/>
</dbReference>
<dbReference type="EMBL" id="SSNT01000005">
    <property type="protein sequence ID" value="THF81157.1"/>
    <property type="molecule type" value="Genomic_DNA"/>
</dbReference>
<organism evidence="2 3">
    <name type="scientific">Metabacillus sediminilitoris</name>
    <dbReference type="NCBI Taxonomy" id="2567941"/>
    <lineage>
        <taxon>Bacteria</taxon>
        <taxon>Bacillati</taxon>
        <taxon>Bacillota</taxon>
        <taxon>Bacilli</taxon>
        <taxon>Bacillales</taxon>
        <taxon>Bacillaceae</taxon>
        <taxon>Metabacillus</taxon>
    </lineage>
</organism>
<dbReference type="Pfam" id="PF10676">
    <property type="entry name" value="gerPA"/>
    <property type="match status" value="1"/>
</dbReference>
<keyword evidence="3" id="KW-1185">Reference proteome</keyword>
<protein>
    <submittedName>
        <fullName evidence="2">Spore germination protein</fullName>
    </submittedName>
</protein>
<reference evidence="2 3" key="1">
    <citation type="submission" date="2019-04" db="EMBL/GenBank/DDBJ databases">
        <title>Bacillus sediminilitoris sp. nov., isolated from a tidal flat sediment on the East China Sea.</title>
        <authorList>
            <person name="Wei Y."/>
            <person name="Mao H."/>
            <person name="Fang J."/>
        </authorList>
    </citation>
    <scope>NUCLEOTIDE SEQUENCE [LARGE SCALE GENOMIC DNA]</scope>
    <source>
        <strain evidence="2 3">DSL-17</strain>
    </source>
</reference>
<dbReference type="Proteomes" id="UP000310334">
    <property type="component" value="Unassembled WGS sequence"/>
</dbReference>
<dbReference type="InterPro" id="IPR019618">
    <property type="entry name" value="Spore_germination_GerPA"/>
</dbReference>
<dbReference type="AlphaFoldDB" id="A0A4S4C0L7"/>
<accession>A0A4S4C0L7</accession>
<evidence type="ECO:0000256" key="1">
    <source>
        <dbReference type="ARBA" id="ARBA00008103"/>
    </source>
</evidence>